<evidence type="ECO:0000313" key="1">
    <source>
        <dbReference type="EMBL" id="KKM72398.1"/>
    </source>
</evidence>
<gene>
    <name evidence="1" type="ORF">LCGC14_1420940</name>
</gene>
<dbReference type="EMBL" id="LAZR01009480">
    <property type="protein sequence ID" value="KKM72398.1"/>
    <property type="molecule type" value="Genomic_DNA"/>
</dbReference>
<dbReference type="AlphaFoldDB" id="A0A0F9JRX2"/>
<organism evidence="1">
    <name type="scientific">marine sediment metagenome</name>
    <dbReference type="NCBI Taxonomy" id="412755"/>
    <lineage>
        <taxon>unclassified sequences</taxon>
        <taxon>metagenomes</taxon>
        <taxon>ecological metagenomes</taxon>
    </lineage>
</organism>
<name>A0A0F9JRX2_9ZZZZ</name>
<protein>
    <submittedName>
        <fullName evidence="1">Uncharacterized protein</fullName>
    </submittedName>
</protein>
<reference evidence="1" key="1">
    <citation type="journal article" date="2015" name="Nature">
        <title>Complex archaea that bridge the gap between prokaryotes and eukaryotes.</title>
        <authorList>
            <person name="Spang A."/>
            <person name="Saw J.H."/>
            <person name="Jorgensen S.L."/>
            <person name="Zaremba-Niedzwiedzka K."/>
            <person name="Martijn J."/>
            <person name="Lind A.E."/>
            <person name="van Eijk R."/>
            <person name="Schleper C."/>
            <person name="Guy L."/>
            <person name="Ettema T.J."/>
        </authorList>
    </citation>
    <scope>NUCLEOTIDE SEQUENCE</scope>
</reference>
<proteinExistence type="predicted"/>
<comment type="caution">
    <text evidence="1">The sequence shown here is derived from an EMBL/GenBank/DDBJ whole genome shotgun (WGS) entry which is preliminary data.</text>
</comment>
<accession>A0A0F9JRX2</accession>
<sequence length="122" mass="14031">MSEDFERLAPQVARALDQAWGYTLDDVRVAVESGKMQLWPGQKSAIITQVLERPQGRELYFFLAAGDMEEVQRLYKIVIAWGQSKGCKHAAFVGRRGWSKSFLTREEGWKAKHVVYEREITP</sequence>